<dbReference type="InterPro" id="IPR036465">
    <property type="entry name" value="vWFA_dom_sf"/>
</dbReference>
<organism evidence="2 3">
    <name type="scientific">Comamonas testosteroni</name>
    <name type="common">Pseudomonas testosteroni</name>
    <dbReference type="NCBI Taxonomy" id="285"/>
    <lineage>
        <taxon>Bacteria</taxon>
        <taxon>Pseudomonadati</taxon>
        <taxon>Pseudomonadota</taxon>
        <taxon>Betaproteobacteria</taxon>
        <taxon>Burkholderiales</taxon>
        <taxon>Comamonadaceae</taxon>
        <taxon>Comamonas</taxon>
    </lineage>
</organism>
<dbReference type="SUPFAM" id="SSF53300">
    <property type="entry name" value="vWA-like"/>
    <property type="match status" value="1"/>
</dbReference>
<evidence type="ECO:0000313" key="3">
    <source>
        <dbReference type="Proteomes" id="UP000261948"/>
    </source>
</evidence>
<dbReference type="AlphaFoldDB" id="A0A373F7L6"/>
<dbReference type="Pfam" id="PF13519">
    <property type="entry name" value="VWA_2"/>
    <property type="match status" value="1"/>
</dbReference>
<dbReference type="Gene3D" id="3.40.50.410">
    <property type="entry name" value="von Willebrand factor, type A domain"/>
    <property type="match status" value="1"/>
</dbReference>
<proteinExistence type="predicted"/>
<gene>
    <name evidence="2" type="ORF">DZC30_20775</name>
</gene>
<name>A0A373F7L6_COMTE</name>
<comment type="caution">
    <text evidence="2">The sequence shown here is derived from an EMBL/GenBank/DDBJ whole genome shotgun (WGS) entry which is preliminary data.</text>
</comment>
<protein>
    <submittedName>
        <fullName evidence="2">VWA domain-containing protein</fullName>
    </submittedName>
</protein>
<dbReference type="InterPro" id="IPR002035">
    <property type="entry name" value="VWF_A"/>
</dbReference>
<reference evidence="2 3" key="1">
    <citation type="submission" date="2018-08" db="EMBL/GenBank/DDBJ databases">
        <title>Comamonas testosteroni strain SWCO2.</title>
        <authorList>
            <person name="Jiang N."/>
            <person name="Zhang X.Z."/>
        </authorList>
    </citation>
    <scope>NUCLEOTIDE SEQUENCE [LARGE SCALE GENOMIC DNA]</scope>
    <source>
        <strain evidence="2 3">SWCO2</strain>
    </source>
</reference>
<sequence length="182" mass="20170">MKTLSRKRTEALQLEHLQYRQRPAGTSVMQVVMLDMSASMLKANKLARAKGYLLAIAEKAYRDREHIGVIGFGGKGAHWLQHPSKAQAFNDGWVDPVGGGGGTPLMAALDLLGPLLARCNQKVRVWVLTDGRFEHLPEKPQYMDDCLIVDFESDALALQRGKVLARQWGAQWASPFGLMKGE</sequence>
<feature type="domain" description="VWFA" evidence="1">
    <location>
        <begin position="31"/>
        <end position="131"/>
    </location>
</feature>
<dbReference type="Proteomes" id="UP000261948">
    <property type="component" value="Unassembled WGS sequence"/>
</dbReference>
<evidence type="ECO:0000259" key="1">
    <source>
        <dbReference type="Pfam" id="PF13519"/>
    </source>
</evidence>
<dbReference type="EMBL" id="QURR01000040">
    <property type="protein sequence ID" value="RGE40108.1"/>
    <property type="molecule type" value="Genomic_DNA"/>
</dbReference>
<keyword evidence="3" id="KW-1185">Reference proteome</keyword>
<evidence type="ECO:0000313" key="2">
    <source>
        <dbReference type="EMBL" id="RGE40108.1"/>
    </source>
</evidence>
<accession>A0A373F7L6</accession>